<dbReference type="Proteomes" id="UP000812966">
    <property type="component" value="Unassembled WGS sequence"/>
</dbReference>
<dbReference type="GO" id="GO:0005778">
    <property type="term" value="C:peroxisomal membrane"/>
    <property type="evidence" value="ECO:0007669"/>
    <property type="project" value="TreeGrafter"/>
</dbReference>
<gene>
    <name evidence="1" type="ORF">FFLO_00307</name>
</gene>
<comment type="caution">
    <text evidence="1">The sequence shown here is derived from an EMBL/GenBank/DDBJ whole genome shotgun (WGS) entry which is preliminary data.</text>
</comment>
<dbReference type="PIRSF" id="PIRSF013674">
    <property type="entry name" value="PXMP4"/>
    <property type="match status" value="1"/>
</dbReference>
<organism evidence="1 2">
    <name type="scientific">Filobasidium floriforme</name>
    <dbReference type="NCBI Taxonomy" id="5210"/>
    <lineage>
        <taxon>Eukaryota</taxon>
        <taxon>Fungi</taxon>
        <taxon>Dikarya</taxon>
        <taxon>Basidiomycota</taxon>
        <taxon>Agaricomycotina</taxon>
        <taxon>Tremellomycetes</taxon>
        <taxon>Filobasidiales</taxon>
        <taxon>Filobasidiaceae</taxon>
        <taxon>Filobasidium</taxon>
    </lineage>
</organism>
<keyword evidence="2" id="KW-1185">Reference proteome</keyword>
<dbReference type="AlphaFoldDB" id="A0A8K0JSR2"/>
<protein>
    <recommendedName>
        <fullName evidence="3">Peroxisomal membrane protein 4</fullName>
    </recommendedName>
</protein>
<dbReference type="EMBL" id="JABELV010000003">
    <property type="protein sequence ID" value="KAG7575488.1"/>
    <property type="molecule type" value="Genomic_DNA"/>
</dbReference>
<dbReference type="PANTHER" id="PTHR15460">
    <property type="entry name" value="PEROXISOMAL MEMBRANE PROTEIN 4"/>
    <property type="match status" value="1"/>
</dbReference>
<evidence type="ECO:0008006" key="3">
    <source>
        <dbReference type="Google" id="ProtNLM"/>
    </source>
</evidence>
<name>A0A8K0JSR2_9TREE</name>
<sequence>MSELQQFLSNPLYHDLFSIIKGARNGFVYGCKIRFPHALVMTLLFSNRSWPEKVRAIYTATLTHAKNLAKFVTVYKLLLILQRRLRAGVGAGAGNAERTGVAGKSIGAKGVERGLDSFVAGLVGGYWVFGERTAVSRQIVLYVSSRVLASFLPRLLSSASGTASLPPTSPSSSILPANLRPLSTLSPLTSKAANPRPIPPADTPFAIFAALSWGLVMYVYRHHGERLQPGMVNSMSYLYRDSEAWSSLKTLLWHNK</sequence>
<dbReference type="PANTHER" id="PTHR15460:SF3">
    <property type="entry name" value="PEROXISOMAL MEMBRANE PROTEIN 4"/>
    <property type="match status" value="1"/>
</dbReference>
<dbReference type="InterPro" id="IPR019531">
    <property type="entry name" value="Pmp4"/>
</dbReference>
<evidence type="ECO:0000313" key="2">
    <source>
        <dbReference type="Proteomes" id="UP000812966"/>
    </source>
</evidence>
<evidence type="ECO:0000313" key="1">
    <source>
        <dbReference type="EMBL" id="KAG7575488.1"/>
    </source>
</evidence>
<proteinExistence type="predicted"/>
<accession>A0A8K0JSR2</accession>
<reference evidence="1" key="1">
    <citation type="submission" date="2020-04" db="EMBL/GenBank/DDBJ databases">
        <title>Analysis of mating type loci in Filobasidium floriforme.</title>
        <authorList>
            <person name="Nowrousian M."/>
        </authorList>
    </citation>
    <scope>NUCLEOTIDE SEQUENCE</scope>
    <source>
        <strain evidence="1">CBS 6242</strain>
    </source>
</reference>